<dbReference type="Proteomes" id="UP000201588">
    <property type="component" value="Segment"/>
</dbReference>
<keyword evidence="2" id="KW-1185">Reference proteome</keyword>
<dbReference type="RefSeq" id="YP_009275244.1">
    <property type="nucleotide sequence ID" value="NC_030925.1"/>
</dbReference>
<dbReference type="EMBL" id="KU640380">
    <property type="protein sequence ID" value="AMQ66554.1"/>
    <property type="molecule type" value="Genomic_DNA"/>
</dbReference>
<accession>A0A142F197</accession>
<name>A0A142F197_9CAUD</name>
<organism evidence="1 2">
    <name type="scientific">Bacillus phage Shbh1</name>
    <dbReference type="NCBI Taxonomy" id="1796992"/>
    <lineage>
        <taxon>Viruses</taxon>
        <taxon>Duplodnaviria</taxon>
        <taxon>Heunggongvirae</taxon>
        <taxon>Uroviricota</taxon>
        <taxon>Caudoviricetes</taxon>
        <taxon>Herelleviridae</taxon>
        <taxon>Bastillevirinae</taxon>
        <taxon>Shalavirus</taxon>
        <taxon>Shalavirus Shbh1</taxon>
    </lineage>
</organism>
<evidence type="ECO:0000313" key="2">
    <source>
        <dbReference type="Proteomes" id="UP000201588"/>
    </source>
</evidence>
<dbReference type="GeneID" id="28799439"/>
<sequence>MDLTYEEVINHLETERSKLLDKLKNGNGNGDFIRGALVVLDKLIMQYEDKLEDL</sequence>
<reference evidence="1 2" key="1">
    <citation type="submission" date="2016-01" db="EMBL/GenBank/DDBJ databases">
        <title>Isolation and characterization of bacteriophages from East Africa Rift Valley soda lakes.</title>
        <authorList>
            <person name="van Zyl L.J."/>
            <person name="Nemavhulani S."/>
            <person name="Cowan D.A."/>
            <person name="Trindade M.I."/>
        </authorList>
    </citation>
    <scope>NUCLEOTIDE SEQUENCE [LARGE SCALE GENOMIC DNA]</scope>
</reference>
<protein>
    <submittedName>
        <fullName evidence="1">Uncharacterized protein</fullName>
    </submittedName>
</protein>
<proteinExistence type="predicted"/>
<evidence type="ECO:0000313" key="1">
    <source>
        <dbReference type="EMBL" id="AMQ66554.1"/>
    </source>
</evidence>
<dbReference type="KEGG" id="vg:28799439"/>